<keyword evidence="3" id="KW-1185">Reference proteome</keyword>
<dbReference type="AlphaFoldDB" id="A0A2T0TQG6"/>
<dbReference type="EMBL" id="PVTG01000011">
    <property type="protein sequence ID" value="PRY47871.1"/>
    <property type="molecule type" value="Genomic_DNA"/>
</dbReference>
<feature type="compositionally biased region" description="Polar residues" evidence="1">
    <location>
        <begin position="57"/>
        <end position="67"/>
    </location>
</feature>
<evidence type="ECO:0000313" key="3">
    <source>
        <dbReference type="Proteomes" id="UP000239210"/>
    </source>
</evidence>
<sequence length="67" mass="7351">MFYAELVAATYAEMGLLPPDRPRNSYDPGSSWSGDDLPLLQGATLGDEIPVDVPSAPYQQRTVRPQE</sequence>
<name>A0A2T0TQG6_9ACTN</name>
<protein>
    <submittedName>
        <fullName evidence="2">Uncharacterized protein</fullName>
    </submittedName>
</protein>
<reference evidence="2 3" key="1">
    <citation type="submission" date="2018-03" db="EMBL/GenBank/DDBJ databases">
        <title>Genomic Encyclopedia of Archaeal and Bacterial Type Strains, Phase II (KMG-II): from individual species to whole genera.</title>
        <authorList>
            <person name="Goeker M."/>
        </authorList>
    </citation>
    <scope>NUCLEOTIDE SEQUENCE [LARGE SCALE GENOMIC DNA]</scope>
    <source>
        <strain evidence="2 3">DSM 45416</strain>
    </source>
</reference>
<evidence type="ECO:0000313" key="2">
    <source>
        <dbReference type="EMBL" id="PRY47871.1"/>
    </source>
</evidence>
<accession>A0A2T0TQG6</accession>
<gene>
    <name evidence="2" type="ORF">LY71_11150</name>
</gene>
<evidence type="ECO:0000256" key="1">
    <source>
        <dbReference type="SAM" id="MobiDB-lite"/>
    </source>
</evidence>
<feature type="region of interest" description="Disordered" evidence="1">
    <location>
        <begin position="17"/>
        <end position="67"/>
    </location>
</feature>
<organism evidence="2 3">
    <name type="scientific">Geodermatophilus tzadiensis</name>
    <dbReference type="NCBI Taxonomy" id="1137988"/>
    <lineage>
        <taxon>Bacteria</taxon>
        <taxon>Bacillati</taxon>
        <taxon>Actinomycetota</taxon>
        <taxon>Actinomycetes</taxon>
        <taxon>Geodermatophilales</taxon>
        <taxon>Geodermatophilaceae</taxon>
        <taxon>Geodermatophilus</taxon>
    </lineage>
</organism>
<comment type="caution">
    <text evidence="2">The sequence shown here is derived from an EMBL/GenBank/DDBJ whole genome shotgun (WGS) entry which is preliminary data.</text>
</comment>
<dbReference type="Proteomes" id="UP000239210">
    <property type="component" value="Unassembled WGS sequence"/>
</dbReference>
<proteinExistence type="predicted"/>